<feature type="domain" description="SWIM-type" evidence="3">
    <location>
        <begin position="58"/>
        <end position="98"/>
    </location>
</feature>
<feature type="domain" description="Helicase C-terminal" evidence="5">
    <location>
        <begin position="935"/>
        <end position="1088"/>
    </location>
</feature>
<dbReference type="GO" id="GO:0016787">
    <property type="term" value="F:hydrolase activity"/>
    <property type="evidence" value="ECO:0007669"/>
    <property type="project" value="UniProtKB-KW"/>
</dbReference>
<dbReference type="Pfam" id="PF00271">
    <property type="entry name" value="Helicase_C"/>
    <property type="match status" value="1"/>
</dbReference>
<dbReference type="AlphaFoldDB" id="C7ML76"/>
<dbReference type="InterPro" id="IPR001650">
    <property type="entry name" value="Helicase_C-like"/>
</dbReference>
<evidence type="ECO:0000259" key="4">
    <source>
        <dbReference type="PROSITE" id="PS51192"/>
    </source>
</evidence>
<dbReference type="STRING" id="469378.Ccur_13470"/>
<dbReference type="InterPro" id="IPR013663">
    <property type="entry name" value="Helicase_SWF/SNF/SWI_bac"/>
</dbReference>
<dbReference type="CDD" id="cd18012">
    <property type="entry name" value="DEXQc_arch_SWI2_SNF2"/>
    <property type="match status" value="1"/>
</dbReference>
<dbReference type="SMART" id="SM00487">
    <property type="entry name" value="DEXDc"/>
    <property type="match status" value="1"/>
</dbReference>
<keyword evidence="2" id="KW-0479">Metal-binding</keyword>
<dbReference type="Gene3D" id="3.40.50.300">
    <property type="entry name" value="P-loop containing nucleotide triphosphate hydrolases"/>
    <property type="match status" value="1"/>
</dbReference>
<dbReference type="PROSITE" id="PS51194">
    <property type="entry name" value="HELICASE_CTER"/>
    <property type="match status" value="1"/>
</dbReference>
<dbReference type="Gene3D" id="3.40.50.10810">
    <property type="entry name" value="Tandem AAA-ATPase domain"/>
    <property type="match status" value="1"/>
</dbReference>
<dbReference type="GO" id="GO:0005524">
    <property type="term" value="F:ATP binding"/>
    <property type="evidence" value="ECO:0007669"/>
    <property type="project" value="InterPro"/>
</dbReference>
<gene>
    <name evidence="6" type="ordered locus">Ccur_13470</name>
</gene>
<dbReference type="KEGG" id="ccu:Ccur_13470"/>
<name>C7ML76_CRYCD</name>
<dbReference type="InterPro" id="IPR014001">
    <property type="entry name" value="Helicase_ATP-bd"/>
</dbReference>
<dbReference type="InterPro" id="IPR027417">
    <property type="entry name" value="P-loop_NTPase"/>
</dbReference>
<dbReference type="CDD" id="cd18793">
    <property type="entry name" value="SF2_C_SNF"/>
    <property type="match status" value="1"/>
</dbReference>
<evidence type="ECO:0000259" key="3">
    <source>
        <dbReference type="PROSITE" id="PS50966"/>
    </source>
</evidence>
<dbReference type="GO" id="GO:0008270">
    <property type="term" value="F:zinc ion binding"/>
    <property type="evidence" value="ECO:0007669"/>
    <property type="project" value="UniProtKB-KW"/>
</dbReference>
<dbReference type="InterPro" id="IPR049730">
    <property type="entry name" value="SNF2/RAD54-like_C"/>
</dbReference>
<keyword evidence="6" id="KW-0067">ATP-binding</keyword>
<dbReference type="InterPro" id="IPR038718">
    <property type="entry name" value="SNF2-like_sf"/>
</dbReference>
<dbReference type="Pfam" id="PF08455">
    <property type="entry name" value="SNF2_assoc"/>
    <property type="match status" value="1"/>
</dbReference>
<dbReference type="PANTHER" id="PTHR10799">
    <property type="entry name" value="SNF2/RAD54 HELICASE FAMILY"/>
    <property type="match status" value="1"/>
</dbReference>
<dbReference type="SMART" id="SM00490">
    <property type="entry name" value="HELICc"/>
    <property type="match status" value="1"/>
</dbReference>
<dbReference type="SUPFAM" id="SSF52540">
    <property type="entry name" value="P-loop containing nucleoside triphosphate hydrolases"/>
    <property type="match status" value="2"/>
</dbReference>
<keyword evidence="1" id="KW-0378">Hydrolase</keyword>
<dbReference type="HOGENOM" id="CLU_000315_21_1_11"/>
<keyword evidence="6" id="KW-0347">Helicase</keyword>
<dbReference type="EMBL" id="CP001682">
    <property type="protein sequence ID" value="ACU95023.1"/>
    <property type="molecule type" value="Genomic_DNA"/>
</dbReference>
<dbReference type="PROSITE" id="PS50966">
    <property type="entry name" value="ZF_SWIM"/>
    <property type="match status" value="1"/>
</dbReference>
<feature type="domain" description="Helicase ATP-binding" evidence="4">
    <location>
        <begin position="653"/>
        <end position="815"/>
    </location>
</feature>
<dbReference type="OrthoDB" id="9760715at2"/>
<dbReference type="GO" id="GO:0004386">
    <property type="term" value="F:helicase activity"/>
    <property type="evidence" value="ECO:0007669"/>
    <property type="project" value="UniProtKB-KW"/>
</dbReference>
<organism evidence="6 7">
    <name type="scientific">Cryptobacterium curtum (strain ATCC 700683 / DSM 15641 / CCUG 43107 / 12-3)</name>
    <dbReference type="NCBI Taxonomy" id="469378"/>
    <lineage>
        <taxon>Bacteria</taxon>
        <taxon>Bacillati</taxon>
        <taxon>Actinomycetota</taxon>
        <taxon>Coriobacteriia</taxon>
        <taxon>Eggerthellales</taxon>
        <taxon>Eggerthellaceae</taxon>
        <taxon>Cryptobacterium</taxon>
    </lineage>
</organism>
<keyword evidence="2" id="KW-0863">Zinc-finger</keyword>
<evidence type="ECO:0000256" key="1">
    <source>
        <dbReference type="ARBA" id="ARBA00022801"/>
    </source>
</evidence>
<keyword evidence="6" id="KW-0547">Nucleotide-binding</keyword>
<dbReference type="InterPro" id="IPR000330">
    <property type="entry name" value="SNF2_N"/>
</dbReference>
<evidence type="ECO:0000256" key="2">
    <source>
        <dbReference type="PROSITE-ProRule" id="PRU00325"/>
    </source>
</evidence>
<evidence type="ECO:0000259" key="5">
    <source>
        <dbReference type="PROSITE" id="PS51194"/>
    </source>
</evidence>
<dbReference type="Pfam" id="PF04434">
    <property type="entry name" value="SWIM"/>
    <property type="match status" value="1"/>
</dbReference>
<accession>C7ML76</accession>
<dbReference type="eggNOG" id="COG4715">
    <property type="taxonomic scope" value="Bacteria"/>
</dbReference>
<dbReference type="InterPro" id="IPR007527">
    <property type="entry name" value="Znf_SWIM"/>
</dbReference>
<keyword evidence="7" id="KW-1185">Reference proteome</keyword>
<evidence type="ECO:0000313" key="6">
    <source>
        <dbReference type="EMBL" id="ACU95023.1"/>
    </source>
</evidence>
<sequence>MISERALQLAFGKATVAKGVGLAKWGLRLHDRTVSYQQDLTYLSCTFSPATSHYNEDYETQVILDESQNRIIDANCTCPAADLSNACKHMAALVYDFGLRASQYEGYDFGHHAQTSPSVLEAMRLAGIHTAQNVRQRAGHAQQESELAIQKTFSLIPEFTLDYTGWGIRCKVSDGTTEYVVKAIDAFLARVEAEDFFAYGKKLAFVHTRQAFDERSRVLIDFLQRASRIRRSALQQGYHFASSFSLGRELHLVEAELADLLELYLGNSVSLSVSDSKRSRARRVRVIDGNPPLELTLAPLSGGGCRIQYDSAFEIIKGDKALWLFDGQTFYRCDASVADIEWFLRSIYNEDSERILISAEDVPTFCSTVLPAVKSVITIQAPAEYDKYTPQTGELQFYFDRHDGLVTCDVQARYGDRSFSVLDPIQPEGFSRNTALEQVARDVIARYLEEAPFGFDDGAEAEGFASDGFGGVYFIAEDDDERLACLLFGGLTVISQVGEVFTTDAFDRLTAPSRPMVAVGVSIQSDLLNLSVSSDLIPAKEIAALLSAYRLHKRYHRLKNGMFIDLSQGDLSEAAALAEELGLTAQQLSRGSIELPSYQAFLVNTLVSDDEKDDSFSQWIEQFNPQQAASHAIPDSLRGVLRPYQEEGFCWLAHLCDVGMGGILADEMGLGKSVQLIALMVSRSLSHAHTNRSNLIVCPASLVYNWLAEFDRFAPHLRVAALVGTASEREALRQRTDIDVYVTSYDLARRDIEHFANYRFDCLALDEAQYIKNHATQAARAMKAIPADHRFALTGTPIENRLSELWSIFDFLMPGLLGSYRRFRDRYDKPIVEGNTKIAERLRQATAPFILRRRKAEVLTDLPDKLESIISVRLEGKQRDLYQAHEARLRQSIKSTDDARFSTGKLEVLAEITRLRQLCCDPALVYDDYRGPASKLDAIADIVEGSRDAGEKTLVFSQFTSFLSRIAQRLDEMDIAYHTITGATPKQTRVQLVNAFNSDEVPVFLISLKAGGTGLNLTGASVVVHADPWWNAAAEDQATDRAHRIGQKRDVTVYKLIEHDTIEERIVKLQETKHTFVDQIIGAGATPSLASLTKDDLLALLS</sequence>
<dbReference type="Pfam" id="PF00176">
    <property type="entry name" value="SNF2-rel_dom"/>
    <property type="match status" value="1"/>
</dbReference>
<dbReference type="eggNOG" id="COG0553">
    <property type="taxonomic scope" value="Bacteria"/>
</dbReference>
<dbReference type="Proteomes" id="UP000000954">
    <property type="component" value="Chromosome"/>
</dbReference>
<evidence type="ECO:0000313" key="7">
    <source>
        <dbReference type="Proteomes" id="UP000000954"/>
    </source>
</evidence>
<reference evidence="6 7" key="1">
    <citation type="journal article" date="2009" name="Stand. Genomic Sci.">
        <title>Complete genome sequence of Cryptobacterium curtum type strain (12-3).</title>
        <authorList>
            <person name="Mavrommatis K."/>
            <person name="Pukall R."/>
            <person name="Rohde C."/>
            <person name="Chen F."/>
            <person name="Sims D."/>
            <person name="Brettin T."/>
            <person name="Kuske C."/>
            <person name="Detter J.C."/>
            <person name="Han C."/>
            <person name="Lapidus A."/>
            <person name="Copeland A."/>
            <person name="Glavina Del Rio T."/>
            <person name="Nolan M."/>
            <person name="Lucas S."/>
            <person name="Tice H."/>
            <person name="Cheng J.F."/>
            <person name="Bruce D."/>
            <person name="Goodwin L."/>
            <person name="Pitluck S."/>
            <person name="Ovchinnikova G."/>
            <person name="Pati A."/>
            <person name="Ivanova N."/>
            <person name="Chen A."/>
            <person name="Palaniappan K."/>
            <person name="Chain P."/>
            <person name="D'haeseleer P."/>
            <person name="Goker M."/>
            <person name="Bristow J."/>
            <person name="Eisen J.A."/>
            <person name="Markowitz V."/>
            <person name="Hugenholtz P."/>
            <person name="Rohde M."/>
            <person name="Klenk H.P."/>
            <person name="Kyrpides N.C."/>
        </authorList>
    </citation>
    <scope>NUCLEOTIDE SEQUENCE [LARGE SCALE GENOMIC DNA]</scope>
    <source>
        <strain evidence="7">ATCC 700683 / DSM 15641 / 12-3</strain>
    </source>
</reference>
<proteinExistence type="predicted"/>
<protein>
    <submittedName>
        <fullName evidence="6">DNA/RNA helicase, superfamily II, SNF2 family</fullName>
    </submittedName>
</protein>
<keyword evidence="2" id="KW-0862">Zinc</keyword>
<dbReference type="PROSITE" id="PS51192">
    <property type="entry name" value="HELICASE_ATP_BIND_1"/>
    <property type="match status" value="1"/>
</dbReference>
<dbReference type="RefSeq" id="WP_015778886.1">
    <property type="nucleotide sequence ID" value="NC_013170.1"/>
</dbReference>